<dbReference type="AlphaFoldDB" id="A0A6I4J4A9"/>
<evidence type="ECO:0000256" key="1">
    <source>
        <dbReference type="SAM" id="MobiDB-lite"/>
    </source>
</evidence>
<evidence type="ECO:0000313" key="4">
    <source>
        <dbReference type="Proteomes" id="UP000441389"/>
    </source>
</evidence>
<comment type="caution">
    <text evidence="3">The sequence shown here is derived from an EMBL/GenBank/DDBJ whole genome shotgun (WGS) entry which is preliminary data.</text>
</comment>
<dbReference type="RefSeq" id="WP_181600104.1">
    <property type="nucleotide sequence ID" value="NZ_WQMS01000009.1"/>
</dbReference>
<feature type="compositionally biased region" description="Basic and acidic residues" evidence="1">
    <location>
        <begin position="44"/>
        <end position="54"/>
    </location>
</feature>
<reference evidence="3 4" key="1">
    <citation type="submission" date="2019-12" db="EMBL/GenBank/DDBJ databases">
        <authorList>
            <person name="Huq M.A."/>
        </authorList>
    </citation>
    <scope>NUCLEOTIDE SEQUENCE [LARGE SCALE GENOMIC DNA]</scope>
    <source>
        <strain evidence="3 4">MAH-20</strain>
    </source>
</reference>
<dbReference type="EMBL" id="WQMS01000009">
    <property type="protein sequence ID" value="MVO78091.1"/>
    <property type="molecule type" value="Genomic_DNA"/>
</dbReference>
<proteinExistence type="predicted"/>
<keyword evidence="2" id="KW-0472">Membrane</keyword>
<dbReference type="Proteomes" id="UP000441389">
    <property type="component" value="Unassembled WGS sequence"/>
</dbReference>
<keyword evidence="2" id="KW-1133">Transmembrane helix</keyword>
<keyword evidence="2" id="KW-0812">Transmembrane</keyword>
<evidence type="ECO:0000256" key="2">
    <source>
        <dbReference type="SAM" id="Phobius"/>
    </source>
</evidence>
<feature type="transmembrane region" description="Helical" evidence="2">
    <location>
        <begin position="68"/>
        <end position="86"/>
    </location>
</feature>
<gene>
    <name evidence="3" type="ORF">GON01_09100</name>
</gene>
<keyword evidence="4" id="KW-1185">Reference proteome</keyword>
<feature type="region of interest" description="Disordered" evidence="1">
    <location>
        <begin position="30"/>
        <end position="54"/>
    </location>
</feature>
<protein>
    <submittedName>
        <fullName evidence="3">Uncharacterized protein</fullName>
    </submittedName>
</protein>
<name>A0A6I4J4A9_9SPHN</name>
<sequence>MAHFPKPWQGTLAQPHNYYVENRGFQPFSGLGTAPAKVGTKPDTPGERKLEGSQEHAMFTSFETRKTFSAILCTILFSATCVLSAVGPAGAVEVHPASVASSVRA</sequence>
<organism evidence="3 4">
    <name type="scientific">Sphingomonas horti</name>
    <dbReference type="NCBI Taxonomy" id="2682842"/>
    <lineage>
        <taxon>Bacteria</taxon>
        <taxon>Pseudomonadati</taxon>
        <taxon>Pseudomonadota</taxon>
        <taxon>Alphaproteobacteria</taxon>
        <taxon>Sphingomonadales</taxon>
        <taxon>Sphingomonadaceae</taxon>
        <taxon>Sphingomonas</taxon>
    </lineage>
</organism>
<evidence type="ECO:0000313" key="3">
    <source>
        <dbReference type="EMBL" id="MVO78091.1"/>
    </source>
</evidence>
<accession>A0A6I4J4A9</accession>